<evidence type="ECO:0000256" key="4">
    <source>
        <dbReference type="ARBA" id="ARBA00022989"/>
    </source>
</evidence>
<proteinExistence type="predicted"/>
<organism evidence="10 11">
    <name type="scientific">Folsomia candida</name>
    <name type="common">Springtail</name>
    <dbReference type="NCBI Taxonomy" id="158441"/>
    <lineage>
        <taxon>Eukaryota</taxon>
        <taxon>Metazoa</taxon>
        <taxon>Ecdysozoa</taxon>
        <taxon>Arthropoda</taxon>
        <taxon>Hexapoda</taxon>
        <taxon>Collembola</taxon>
        <taxon>Entomobryomorpha</taxon>
        <taxon>Isotomoidea</taxon>
        <taxon>Isotomidae</taxon>
        <taxon>Proisotominae</taxon>
        <taxon>Folsomia</taxon>
    </lineage>
</organism>
<evidence type="ECO:0000256" key="3">
    <source>
        <dbReference type="ARBA" id="ARBA00022729"/>
    </source>
</evidence>
<dbReference type="OrthoDB" id="6071166at2759"/>
<keyword evidence="3" id="KW-0732">Signal</keyword>
<evidence type="ECO:0000256" key="2">
    <source>
        <dbReference type="ARBA" id="ARBA00022692"/>
    </source>
</evidence>
<evidence type="ECO:0000256" key="7">
    <source>
        <dbReference type="ARBA" id="ARBA00023180"/>
    </source>
</evidence>
<dbReference type="Gene3D" id="2.60.120.1190">
    <property type="match status" value="1"/>
</dbReference>
<evidence type="ECO:0000256" key="5">
    <source>
        <dbReference type="ARBA" id="ARBA00023136"/>
    </source>
</evidence>
<gene>
    <name evidence="10" type="ORF">Fcan01_07212</name>
</gene>
<feature type="compositionally biased region" description="Gly residues" evidence="8">
    <location>
        <begin position="1"/>
        <end position="18"/>
    </location>
</feature>
<comment type="caution">
    <text evidence="10">The sequence shown here is derived from an EMBL/GenBank/DDBJ whole genome shotgun (WGS) entry which is preliminary data.</text>
</comment>
<dbReference type="AlphaFoldDB" id="A0A226EJY9"/>
<comment type="subcellular location">
    <subcellularLocation>
        <location evidence="1">Membrane</location>
        <topology evidence="1">Single-pass type I membrane protein</topology>
    </subcellularLocation>
</comment>
<protein>
    <recommendedName>
        <fullName evidence="9">Discoidin domain-containing protein</fullName>
    </recommendedName>
</protein>
<dbReference type="InterPro" id="IPR048525">
    <property type="entry name" value="DDR1-2_DS-like"/>
</dbReference>
<reference evidence="10 11" key="1">
    <citation type="submission" date="2015-12" db="EMBL/GenBank/DDBJ databases">
        <title>The genome of Folsomia candida.</title>
        <authorList>
            <person name="Faddeeva A."/>
            <person name="Derks M.F."/>
            <person name="Anvar Y."/>
            <person name="Smit S."/>
            <person name="Van Straalen N."/>
            <person name="Roelofs D."/>
        </authorList>
    </citation>
    <scope>NUCLEOTIDE SEQUENCE [LARGE SCALE GENOMIC DNA]</scope>
    <source>
        <strain evidence="10 11">VU population</strain>
        <tissue evidence="10">Whole body</tissue>
    </source>
</reference>
<evidence type="ECO:0000256" key="1">
    <source>
        <dbReference type="ARBA" id="ARBA00004479"/>
    </source>
</evidence>
<name>A0A226EJY9_FOLCA</name>
<accession>A0A226EJY9</accession>
<evidence type="ECO:0000256" key="6">
    <source>
        <dbReference type="ARBA" id="ARBA00023157"/>
    </source>
</evidence>
<keyword evidence="2" id="KW-0812">Transmembrane</keyword>
<feature type="region of interest" description="Disordered" evidence="8">
    <location>
        <begin position="1"/>
        <end position="24"/>
    </location>
</feature>
<evidence type="ECO:0000313" key="10">
    <source>
        <dbReference type="EMBL" id="OXA57437.1"/>
    </source>
</evidence>
<evidence type="ECO:0000256" key="8">
    <source>
        <dbReference type="SAM" id="MobiDB-lite"/>
    </source>
</evidence>
<feature type="domain" description="Discoidin" evidence="9">
    <location>
        <begin position="193"/>
        <end position="251"/>
    </location>
</feature>
<keyword evidence="4" id="KW-1133">Transmembrane helix</keyword>
<evidence type="ECO:0000313" key="11">
    <source>
        <dbReference type="Proteomes" id="UP000198287"/>
    </source>
</evidence>
<keyword evidence="11" id="KW-1185">Reference proteome</keyword>
<dbReference type="Pfam" id="PF21114">
    <property type="entry name" value="DDR1-2_DS-like"/>
    <property type="match status" value="1"/>
</dbReference>
<dbReference type="Proteomes" id="UP000198287">
    <property type="component" value="Unassembled WGS sequence"/>
</dbReference>
<sequence>MATGGRGGGTSGEGGEWGGINPKDLAKLPGFPAEEWGKVAAWARNVPHRNGVRESLIYFLGIICRDVGLGEHERLRLDHVTMQVISRKMSQKDKTRKREYSQADIRHTFNLKTHVENRETQNEPTNIMGSLIFYSFRWSIIYATTTVFMRPKGLHYLEVLGIFSEEDENFSFLLFDFHLLASTTFWDVFSSDGIVHYEAPQGYYKANPELDFRDASYDGEEDESGTLRSGLGILTDMIYGSVDFIRNHKGSNNVVLMGLAESTQAQRHPLSVRDELSPTTTHSYPKVYSAFKAAGGLKKKYKKQSPSTLPLPPRLPRTAAVPECHPALCCTHYPPIY</sequence>
<dbReference type="GO" id="GO:0016020">
    <property type="term" value="C:membrane"/>
    <property type="evidence" value="ECO:0007669"/>
    <property type="project" value="UniProtKB-SubCell"/>
</dbReference>
<keyword evidence="5" id="KW-0472">Membrane</keyword>
<evidence type="ECO:0000259" key="9">
    <source>
        <dbReference type="Pfam" id="PF21114"/>
    </source>
</evidence>
<keyword evidence="6" id="KW-1015">Disulfide bond</keyword>
<keyword evidence="7" id="KW-0325">Glycoprotein</keyword>
<dbReference type="EMBL" id="LNIX01000003">
    <property type="protein sequence ID" value="OXA57437.1"/>
    <property type="molecule type" value="Genomic_DNA"/>
</dbReference>